<gene>
    <name evidence="2" type="ordered locus">Fbal_0434</name>
</gene>
<keyword evidence="3" id="KW-1185">Reference proteome</keyword>
<dbReference type="CDD" id="cd14503">
    <property type="entry name" value="PTP-bact"/>
    <property type="match status" value="1"/>
</dbReference>
<dbReference type="Proteomes" id="UP000006683">
    <property type="component" value="Chromosome"/>
</dbReference>
<dbReference type="AlphaFoldDB" id="E1SNZ9"/>
<dbReference type="STRING" id="550540.Fbal_0434"/>
<feature type="chain" id="PRO_5003151535" description="Beta-lactamase hydrolase-family protein" evidence="1">
    <location>
        <begin position="19"/>
        <end position="180"/>
    </location>
</feature>
<keyword evidence="1" id="KW-0732">Signal</keyword>
<dbReference type="GeneID" id="67180682"/>
<dbReference type="InterPro" id="IPR029021">
    <property type="entry name" value="Prot-tyrosine_phosphatase-like"/>
</dbReference>
<organism evidence="2 3">
    <name type="scientific">Ferrimonas balearica (strain DSM 9799 / CCM 4581 / KCTC 23876 / PAT)</name>
    <dbReference type="NCBI Taxonomy" id="550540"/>
    <lineage>
        <taxon>Bacteria</taxon>
        <taxon>Pseudomonadati</taxon>
        <taxon>Pseudomonadota</taxon>
        <taxon>Gammaproteobacteria</taxon>
        <taxon>Alteromonadales</taxon>
        <taxon>Ferrimonadaceae</taxon>
        <taxon>Ferrimonas</taxon>
    </lineage>
</organism>
<feature type="signal peptide" evidence="1">
    <location>
        <begin position="1"/>
        <end position="18"/>
    </location>
</feature>
<reference evidence="2 3" key="1">
    <citation type="journal article" date="2010" name="Stand. Genomic Sci.">
        <title>Complete genome sequence of Ferrimonas balearica type strain (PAT).</title>
        <authorList>
            <person name="Nolan M."/>
            <person name="Sikorski J."/>
            <person name="Davenport K."/>
            <person name="Lucas S."/>
            <person name="Glavina Del Rio T."/>
            <person name="Tice H."/>
            <person name="Cheng J."/>
            <person name="Goodwin L."/>
            <person name="Pitluck S."/>
            <person name="Liolios K."/>
            <person name="Ivanova N."/>
            <person name="Mavromatis K."/>
            <person name="Ovchinnikova G."/>
            <person name="Pati A."/>
            <person name="Chen A."/>
            <person name="Palaniappan K."/>
            <person name="Land M."/>
            <person name="Hauser L."/>
            <person name="Chang Y."/>
            <person name="Jeffries C."/>
            <person name="Tapia R."/>
            <person name="Brettin T."/>
            <person name="Detter J."/>
            <person name="Han C."/>
            <person name="Yasawong M."/>
            <person name="Rohde M."/>
            <person name="Tindall B."/>
            <person name="Goker M."/>
            <person name="Woyke T."/>
            <person name="Bristow J."/>
            <person name="Eisen J."/>
            <person name="Markowitz V."/>
            <person name="Hugenholtz P."/>
            <person name="Kyrpides N."/>
            <person name="Klenk H."/>
            <person name="Lapidus A."/>
        </authorList>
    </citation>
    <scope>NUCLEOTIDE SEQUENCE [LARGE SCALE GENOMIC DNA]</scope>
    <source>
        <strain evidence="3">DSM 9799 / CCM 4581 / KCTC 23876 / PAT</strain>
    </source>
</reference>
<dbReference type="eggNOG" id="COG3453">
    <property type="taxonomic scope" value="Bacteria"/>
</dbReference>
<proteinExistence type="predicted"/>
<evidence type="ECO:0000313" key="3">
    <source>
        <dbReference type="Proteomes" id="UP000006683"/>
    </source>
</evidence>
<dbReference type="EMBL" id="CP002209">
    <property type="protein sequence ID" value="ADN74648.1"/>
    <property type="molecule type" value="Genomic_DNA"/>
</dbReference>
<dbReference type="Gene3D" id="3.90.190.10">
    <property type="entry name" value="Protein tyrosine phosphatase superfamily"/>
    <property type="match status" value="1"/>
</dbReference>
<dbReference type="Pfam" id="PF22785">
    <property type="entry name" value="Tc-R-P"/>
    <property type="match status" value="1"/>
</dbReference>
<sequence>MRWFSFAAALTLMPMAHAALPDMTPVQDIRAFQTVSPSLLTAGLPMPADFARLHQAGVEVVINLMPDSSNKAYSNEAELVTDAGMVYVAIPVDWQNPTTDDVDAFFNVMSRYQDKTVLVHCLANFRASAFVYLYQWAQAEQGDKPEMAAVMAPWGDLEQSLKEYPQWAALIEKVKAQRGQ</sequence>
<dbReference type="HOGENOM" id="CLU_105726_0_0_6"/>
<accession>E1SNZ9</accession>
<protein>
    <recommendedName>
        <fullName evidence="4">Beta-lactamase hydrolase-family protein</fullName>
    </recommendedName>
</protein>
<dbReference type="KEGG" id="fbl:Fbal_0434"/>
<dbReference type="SUPFAM" id="SSF52799">
    <property type="entry name" value="(Phosphotyrosine protein) phosphatases II"/>
    <property type="match status" value="1"/>
</dbReference>
<dbReference type="RefSeq" id="WP_013343954.1">
    <property type="nucleotide sequence ID" value="NC_014541.1"/>
</dbReference>
<evidence type="ECO:0000256" key="1">
    <source>
        <dbReference type="SAM" id="SignalP"/>
    </source>
</evidence>
<evidence type="ECO:0008006" key="4">
    <source>
        <dbReference type="Google" id="ProtNLM"/>
    </source>
</evidence>
<evidence type="ECO:0000313" key="2">
    <source>
        <dbReference type="EMBL" id="ADN74648.1"/>
    </source>
</evidence>
<dbReference type="OrthoDB" id="7391097at2"/>
<name>E1SNZ9_FERBD</name>